<dbReference type="InterPro" id="IPR029063">
    <property type="entry name" value="SAM-dependent_MTases_sf"/>
</dbReference>
<dbReference type="Proteomes" id="UP000269493">
    <property type="component" value="Unassembled WGS sequence"/>
</dbReference>
<dbReference type="RefSeq" id="WP_022600130.1">
    <property type="nucleotide sequence ID" value="NZ_KI440780.1"/>
</dbReference>
<comment type="caution">
    <text evidence="3">The sequence shown here is derived from an EMBL/GenBank/DDBJ whole genome shotgun (WGS) entry which is preliminary data.</text>
</comment>
<keyword evidence="1" id="KW-0808">Transferase</keyword>
<dbReference type="SUPFAM" id="SSF53335">
    <property type="entry name" value="S-adenosyl-L-methionine-dependent methyltransferases"/>
    <property type="match status" value="1"/>
</dbReference>
<evidence type="ECO:0000256" key="1">
    <source>
        <dbReference type="ARBA" id="ARBA00022679"/>
    </source>
</evidence>
<dbReference type="PANTHER" id="PTHR44068">
    <property type="entry name" value="ZGC:194242"/>
    <property type="match status" value="1"/>
</dbReference>
<dbReference type="GO" id="GO:0008757">
    <property type="term" value="F:S-adenosylmethionine-dependent methyltransferase activity"/>
    <property type="evidence" value="ECO:0007669"/>
    <property type="project" value="InterPro"/>
</dbReference>
<name>A0A495WCL7_9BACT</name>
<dbReference type="AlphaFoldDB" id="A0A495WCL7"/>
<organism evidence="3 4">
    <name type="scientific">Coprobacter fastidiosus NSB1 = JCM 33896</name>
    <dbReference type="NCBI Taxonomy" id="1349822"/>
    <lineage>
        <taxon>Bacteria</taxon>
        <taxon>Pseudomonadati</taxon>
        <taxon>Bacteroidota</taxon>
        <taxon>Bacteroidia</taxon>
        <taxon>Bacteroidales</taxon>
        <taxon>Barnesiellaceae</taxon>
        <taxon>Coprobacter</taxon>
    </lineage>
</organism>
<protein>
    <submittedName>
        <fullName evidence="3">Ubiquinone/menaquinone biosynthesis C-methylase UbiE</fullName>
    </submittedName>
</protein>
<sequence length="206" mass="23617">MFKQSFINKILQNTRKPEGFWGRIILRGMNKGHAPLAKWGMSYLKWSPEWSLLDVGCGGGANLAEMSIRCPEGSVYGIDISEESVKFARKKNRDLLGKRCFIEQGSVEKLPYENEMFNVVTAFETIYFWNDLLQSFTEIARVLKKGGIFLICCEMSDPSNTIWTSRIDGMTIHPVRELRSLLSRSGFTDISVYKRRKEDLCIIAQK</sequence>
<keyword evidence="3" id="KW-0830">Ubiquinone</keyword>
<dbReference type="InterPro" id="IPR050447">
    <property type="entry name" value="Erg6_SMT_methyltransf"/>
</dbReference>
<dbReference type="GO" id="GO:0032259">
    <property type="term" value="P:methylation"/>
    <property type="evidence" value="ECO:0007669"/>
    <property type="project" value="UniProtKB-KW"/>
</dbReference>
<evidence type="ECO:0000259" key="2">
    <source>
        <dbReference type="Pfam" id="PF08241"/>
    </source>
</evidence>
<evidence type="ECO:0000313" key="3">
    <source>
        <dbReference type="EMBL" id="RKT59099.1"/>
    </source>
</evidence>
<dbReference type="Gene3D" id="3.40.50.150">
    <property type="entry name" value="Vaccinia Virus protein VP39"/>
    <property type="match status" value="1"/>
</dbReference>
<dbReference type="Pfam" id="PF08241">
    <property type="entry name" value="Methyltransf_11"/>
    <property type="match status" value="1"/>
</dbReference>
<accession>A0A495WCL7</accession>
<feature type="domain" description="Methyltransferase type 11" evidence="2">
    <location>
        <begin position="53"/>
        <end position="151"/>
    </location>
</feature>
<proteinExistence type="predicted"/>
<keyword evidence="3" id="KW-0489">Methyltransferase</keyword>
<dbReference type="PANTHER" id="PTHR44068:SF11">
    <property type="entry name" value="GERANYL DIPHOSPHATE 2-C-METHYLTRANSFERASE"/>
    <property type="match status" value="1"/>
</dbReference>
<dbReference type="InterPro" id="IPR013216">
    <property type="entry name" value="Methyltransf_11"/>
</dbReference>
<dbReference type="EMBL" id="RBXN01000003">
    <property type="protein sequence ID" value="RKT59099.1"/>
    <property type="molecule type" value="Genomic_DNA"/>
</dbReference>
<dbReference type="CDD" id="cd02440">
    <property type="entry name" value="AdoMet_MTases"/>
    <property type="match status" value="1"/>
</dbReference>
<reference evidence="3 4" key="1">
    <citation type="submission" date="2018-10" db="EMBL/GenBank/DDBJ databases">
        <title>Genomic Encyclopedia of Archaeal and Bacterial Type Strains, Phase II (KMG-II): from individual species to whole genera.</title>
        <authorList>
            <person name="Goeker M."/>
        </authorList>
    </citation>
    <scope>NUCLEOTIDE SEQUENCE [LARGE SCALE GENOMIC DNA]</scope>
    <source>
        <strain evidence="3 4">NSB1</strain>
    </source>
</reference>
<dbReference type="GeneID" id="92929035"/>
<dbReference type="OrthoDB" id="9770553at2"/>
<keyword evidence="4" id="KW-1185">Reference proteome</keyword>
<gene>
    <name evidence="3" type="ORF">BC742_1241</name>
</gene>
<evidence type="ECO:0000313" key="4">
    <source>
        <dbReference type="Proteomes" id="UP000269493"/>
    </source>
</evidence>